<evidence type="ECO:0000256" key="1">
    <source>
        <dbReference type="ARBA" id="ARBA00022737"/>
    </source>
</evidence>
<evidence type="ECO:0000256" key="2">
    <source>
        <dbReference type="SAM" id="MobiDB-lite"/>
    </source>
</evidence>
<feature type="region of interest" description="Disordered" evidence="2">
    <location>
        <begin position="283"/>
        <end position="325"/>
    </location>
</feature>
<protein>
    <submittedName>
        <fullName evidence="5">Nematode cuticle collagen domain protein</fullName>
    </submittedName>
</protein>
<dbReference type="AlphaFoldDB" id="W2TPJ4"/>
<dbReference type="SMART" id="SM01088">
    <property type="entry name" value="Col_cuticle_N"/>
    <property type="match status" value="1"/>
</dbReference>
<dbReference type="GO" id="GO:0005581">
    <property type="term" value="C:collagen trimer"/>
    <property type="evidence" value="ECO:0007669"/>
    <property type="project" value="UniProtKB-KW"/>
</dbReference>
<evidence type="ECO:0000256" key="3">
    <source>
        <dbReference type="SAM" id="SignalP"/>
    </source>
</evidence>
<dbReference type="EMBL" id="KI658160">
    <property type="protein sequence ID" value="ETN83604.1"/>
    <property type="molecule type" value="Genomic_DNA"/>
</dbReference>
<gene>
    <name evidence="5" type="ORF">NECAME_07313</name>
</gene>
<sequence>MSVVAAFVCVLAVPLIYNYVQHVQTLLQNEVDYCKSRSGSLWQHVTKVSRSHDSKQRVPRDTYSGYTASYGSYKSARLREYVEGQTAKSDSSVQDSNVQCCGCGIGAPGAPGPNGNDGKDGVDGAPGENGRDGKDAVEGSMQPRNFCFDCPAGPPGPAGEPGPKGAPGRQGNPGTDADGGLRGPPGPPGPPGDPGPPGAPGPQGEGGPDGVAIEKPGPPGEPGIPGPPGPVGPAGKEGQPGGPGFPGMFLIRMDIFQILFPWGQECLVIAFINFVIQGPPGPPGDDGLPGLPGRPGLPGPPGIAGKRGLAGPCTHCPPPRTAPGY</sequence>
<keyword evidence="5" id="KW-0176">Collagen</keyword>
<dbReference type="PANTHER" id="PTHR24637">
    <property type="entry name" value="COLLAGEN"/>
    <property type="match status" value="1"/>
</dbReference>
<organism evidence="5 6">
    <name type="scientific">Necator americanus</name>
    <name type="common">Human hookworm</name>
    <dbReference type="NCBI Taxonomy" id="51031"/>
    <lineage>
        <taxon>Eukaryota</taxon>
        <taxon>Metazoa</taxon>
        <taxon>Ecdysozoa</taxon>
        <taxon>Nematoda</taxon>
        <taxon>Chromadorea</taxon>
        <taxon>Rhabditida</taxon>
        <taxon>Rhabditina</taxon>
        <taxon>Rhabditomorpha</taxon>
        <taxon>Strongyloidea</taxon>
        <taxon>Ancylostomatidae</taxon>
        <taxon>Bunostominae</taxon>
        <taxon>Necator</taxon>
    </lineage>
</organism>
<feature type="chain" id="PRO_5004825300" evidence="3">
    <location>
        <begin position="23"/>
        <end position="325"/>
    </location>
</feature>
<feature type="compositionally biased region" description="Pro residues" evidence="2">
    <location>
        <begin position="315"/>
        <end position="325"/>
    </location>
</feature>
<keyword evidence="3" id="KW-0732">Signal</keyword>
<feature type="signal peptide" evidence="3">
    <location>
        <begin position="1"/>
        <end position="22"/>
    </location>
</feature>
<dbReference type="KEGG" id="nai:NECAME_07313"/>
<dbReference type="STRING" id="51031.W2TPJ4"/>
<evidence type="ECO:0000313" key="6">
    <source>
        <dbReference type="Proteomes" id="UP000053676"/>
    </source>
</evidence>
<keyword evidence="6" id="KW-1185">Reference proteome</keyword>
<dbReference type="GO" id="GO:0042302">
    <property type="term" value="F:structural constituent of cuticle"/>
    <property type="evidence" value="ECO:0007669"/>
    <property type="project" value="InterPro"/>
</dbReference>
<dbReference type="InterPro" id="IPR008160">
    <property type="entry name" value="Collagen"/>
</dbReference>
<accession>W2TPJ4</accession>
<dbReference type="OMA" id="CFECLPA"/>
<feature type="compositionally biased region" description="Pro residues" evidence="2">
    <location>
        <begin position="184"/>
        <end position="200"/>
    </location>
</feature>
<feature type="domain" description="Nematode cuticle collagen N-terminal" evidence="4">
    <location>
        <begin position="2"/>
        <end position="45"/>
    </location>
</feature>
<dbReference type="PANTHER" id="PTHR24637:SF310">
    <property type="entry name" value="NEMATODE CUTICLE COLLAGEN N-TERMINAL DOMAIN-CONTAINING PROTEIN"/>
    <property type="match status" value="1"/>
</dbReference>
<name>W2TPJ4_NECAM</name>
<evidence type="ECO:0000313" key="5">
    <source>
        <dbReference type="EMBL" id="ETN83604.1"/>
    </source>
</evidence>
<keyword evidence="1" id="KW-0677">Repeat</keyword>
<dbReference type="InterPro" id="IPR002486">
    <property type="entry name" value="Col_cuticle_N"/>
</dbReference>
<feature type="region of interest" description="Disordered" evidence="2">
    <location>
        <begin position="107"/>
        <end position="243"/>
    </location>
</feature>
<evidence type="ECO:0000259" key="4">
    <source>
        <dbReference type="SMART" id="SM01088"/>
    </source>
</evidence>
<reference evidence="6" key="1">
    <citation type="journal article" date="2014" name="Nat. Genet.">
        <title>Genome of the human hookworm Necator americanus.</title>
        <authorList>
            <person name="Tang Y.T."/>
            <person name="Gao X."/>
            <person name="Rosa B.A."/>
            <person name="Abubucker S."/>
            <person name="Hallsworth-Pepin K."/>
            <person name="Martin J."/>
            <person name="Tyagi R."/>
            <person name="Heizer E."/>
            <person name="Zhang X."/>
            <person name="Bhonagiri-Palsikar V."/>
            <person name="Minx P."/>
            <person name="Warren W.C."/>
            <person name="Wang Q."/>
            <person name="Zhan B."/>
            <person name="Hotez P.J."/>
            <person name="Sternberg P.W."/>
            <person name="Dougall A."/>
            <person name="Gaze S.T."/>
            <person name="Mulvenna J."/>
            <person name="Sotillo J."/>
            <person name="Ranganathan S."/>
            <person name="Rabelo E.M."/>
            <person name="Wilson R.K."/>
            <person name="Felgner P.L."/>
            <person name="Bethony J."/>
            <person name="Hawdon J.M."/>
            <person name="Gasser R.B."/>
            <person name="Loukas A."/>
            <person name="Mitreva M."/>
        </authorList>
    </citation>
    <scope>NUCLEOTIDE SEQUENCE [LARGE SCALE GENOMIC DNA]</scope>
</reference>
<dbReference type="Pfam" id="PF01484">
    <property type="entry name" value="Col_cuticle_N"/>
    <property type="match status" value="1"/>
</dbReference>
<feature type="compositionally biased region" description="Pro residues" evidence="2">
    <location>
        <begin position="216"/>
        <end position="231"/>
    </location>
</feature>
<dbReference type="Pfam" id="PF01391">
    <property type="entry name" value="Collagen"/>
    <property type="match status" value="2"/>
</dbReference>
<proteinExistence type="predicted"/>
<dbReference type="Proteomes" id="UP000053676">
    <property type="component" value="Unassembled WGS sequence"/>
</dbReference>
<dbReference type="OrthoDB" id="5872583at2759"/>